<dbReference type="STRING" id="984485.A0A1E4RCN2"/>
<evidence type="ECO:0000259" key="4">
    <source>
        <dbReference type="PROSITE" id="PS50002"/>
    </source>
</evidence>
<dbReference type="InterPro" id="IPR001452">
    <property type="entry name" value="SH3_domain"/>
</dbReference>
<dbReference type="FunFam" id="2.30.30.40:FF:000283">
    <property type="entry name" value="NAP1-binding protein 2"/>
    <property type="match status" value="1"/>
</dbReference>
<evidence type="ECO:0000256" key="1">
    <source>
        <dbReference type="ARBA" id="ARBA00022443"/>
    </source>
</evidence>
<dbReference type="AlphaFoldDB" id="A0A1E4RCN2"/>
<evidence type="ECO:0000313" key="6">
    <source>
        <dbReference type="Proteomes" id="UP000095085"/>
    </source>
</evidence>
<feature type="domain" description="SH3" evidence="4">
    <location>
        <begin position="81"/>
        <end position="142"/>
    </location>
</feature>
<keyword evidence="1 2" id="KW-0728">SH3 domain</keyword>
<feature type="region of interest" description="Disordered" evidence="3">
    <location>
        <begin position="154"/>
        <end position="221"/>
    </location>
</feature>
<sequence length="221" mass="25262">MSGLSLEPNPSSFQSLFPSTTCIKDFGYPDSHPLRVGDFDINNLTDDDDDSYHDNDFYDPTYFHNSNDDFNDNTDFYSNDEINRKAIALFDFPPENDNEVGLTEGQIIWISYRHGQGWLVAEDPNSGENGLVPEEYVEIIYDDEDVREDIPKPFLPQILQPYNPINDEDISNGNSKKNSKKKSMKHNPDDEDSEWVDTDFEDDPNDDAKDLTSGIKNTSIQ</sequence>
<dbReference type="PROSITE" id="PS50002">
    <property type="entry name" value="SH3"/>
    <property type="match status" value="1"/>
</dbReference>
<evidence type="ECO:0000256" key="3">
    <source>
        <dbReference type="SAM" id="MobiDB-lite"/>
    </source>
</evidence>
<dbReference type="InterPro" id="IPR036028">
    <property type="entry name" value="SH3-like_dom_sf"/>
</dbReference>
<dbReference type="Proteomes" id="UP000095085">
    <property type="component" value="Unassembled WGS sequence"/>
</dbReference>
<name>A0A1E4RCN2_9ASCO</name>
<dbReference type="RefSeq" id="XP_020074063.1">
    <property type="nucleotide sequence ID" value="XM_020222635.1"/>
</dbReference>
<dbReference type="SMART" id="SM00326">
    <property type="entry name" value="SH3"/>
    <property type="match status" value="1"/>
</dbReference>
<dbReference type="Pfam" id="PF00018">
    <property type="entry name" value="SH3_1"/>
    <property type="match status" value="1"/>
</dbReference>
<keyword evidence="6" id="KW-1185">Reference proteome</keyword>
<evidence type="ECO:0000313" key="5">
    <source>
        <dbReference type="EMBL" id="ODV64996.1"/>
    </source>
</evidence>
<dbReference type="EMBL" id="KV454546">
    <property type="protein sequence ID" value="ODV64996.1"/>
    <property type="molecule type" value="Genomic_DNA"/>
</dbReference>
<reference evidence="6" key="1">
    <citation type="submission" date="2016-05" db="EMBL/GenBank/DDBJ databases">
        <title>Comparative genomics of biotechnologically important yeasts.</title>
        <authorList>
            <consortium name="DOE Joint Genome Institute"/>
            <person name="Riley R."/>
            <person name="Haridas S."/>
            <person name="Wolfe K.H."/>
            <person name="Lopes M.R."/>
            <person name="Hittinger C.T."/>
            <person name="Goker M."/>
            <person name="Salamov A."/>
            <person name="Wisecaver J."/>
            <person name="Long T.M."/>
            <person name="Aerts A.L."/>
            <person name="Barry K."/>
            <person name="Choi C."/>
            <person name="Clum A."/>
            <person name="Coughlan A.Y."/>
            <person name="Deshpande S."/>
            <person name="Douglass A.P."/>
            <person name="Hanson S.J."/>
            <person name="Klenk H.-P."/>
            <person name="Labutti K."/>
            <person name="Lapidus A."/>
            <person name="Lindquist E."/>
            <person name="Lipzen A."/>
            <person name="Meier-Kolthoff J.P."/>
            <person name="Ohm R.A."/>
            <person name="Otillar R.P."/>
            <person name="Pangilinan J."/>
            <person name="Peng Y."/>
            <person name="Rokas A."/>
            <person name="Rosa C.A."/>
            <person name="Scheuner C."/>
            <person name="Sibirny A.A."/>
            <person name="Slot J.C."/>
            <person name="Stielow J.B."/>
            <person name="Sun H."/>
            <person name="Kurtzman C.P."/>
            <person name="Blackwell M."/>
            <person name="Grigoriev I.V."/>
            <person name="Jeffries T.W."/>
        </authorList>
    </citation>
    <scope>NUCLEOTIDE SEQUENCE [LARGE SCALE GENOMIC DNA]</scope>
    <source>
        <strain evidence="6">NRRL Y-1933</strain>
    </source>
</reference>
<dbReference type="Gene3D" id="2.30.30.40">
    <property type="entry name" value="SH3 Domains"/>
    <property type="match status" value="1"/>
</dbReference>
<protein>
    <recommendedName>
        <fullName evidence="4">SH3 domain-containing protein</fullName>
    </recommendedName>
</protein>
<proteinExistence type="predicted"/>
<dbReference type="SUPFAM" id="SSF50044">
    <property type="entry name" value="SH3-domain"/>
    <property type="match status" value="1"/>
</dbReference>
<organism evidence="5 6">
    <name type="scientific">Hyphopichia burtonii NRRL Y-1933</name>
    <dbReference type="NCBI Taxonomy" id="984485"/>
    <lineage>
        <taxon>Eukaryota</taxon>
        <taxon>Fungi</taxon>
        <taxon>Dikarya</taxon>
        <taxon>Ascomycota</taxon>
        <taxon>Saccharomycotina</taxon>
        <taxon>Pichiomycetes</taxon>
        <taxon>Debaryomycetaceae</taxon>
        <taxon>Hyphopichia</taxon>
    </lineage>
</organism>
<accession>A0A1E4RCN2</accession>
<evidence type="ECO:0000256" key="2">
    <source>
        <dbReference type="PROSITE-ProRule" id="PRU00192"/>
    </source>
</evidence>
<gene>
    <name evidence="5" type="ORF">HYPBUDRAFT_163750</name>
</gene>
<dbReference type="GeneID" id="30997184"/>
<feature type="compositionally biased region" description="Acidic residues" evidence="3">
    <location>
        <begin position="189"/>
        <end position="205"/>
    </location>
</feature>
<dbReference type="OrthoDB" id="19092at2759"/>